<gene>
    <name evidence="1" type="ORF">TorRG33x02_167550</name>
</gene>
<name>A0A2P5EPH3_TREOI</name>
<dbReference type="AlphaFoldDB" id="A0A2P5EPH3"/>
<accession>A0A2P5EPH3</accession>
<evidence type="ECO:0000313" key="2">
    <source>
        <dbReference type="Proteomes" id="UP000237000"/>
    </source>
</evidence>
<sequence length="53" mass="5927">MDCHLITLSSSYNCGLSFHERAATRHQRPSKNSAMTSQIIAPVKQTKVQLSPR</sequence>
<keyword evidence="2" id="KW-1185">Reference proteome</keyword>
<comment type="caution">
    <text evidence="1">The sequence shown here is derived from an EMBL/GenBank/DDBJ whole genome shotgun (WGS) entry which is preliminary data.</text>
</comment>
<organism evidence="1 2">
    <name type="scientific">Trema orientale</name>
    <name type="common">Charcoal tree</name>
    <name type="synonym">Celtis orientalis</name>
    <dbReference type="NCBI Taxonomy" id="63057"/>
    <lineage>
        <taxon>Eukaryota</taxon>
        <taxon>Viridiplantae</taxon>
        <taxon>Streptophyta</taxon>
        <taxon>Embryophyta</taxon>
        <taxon>Tracheophyta</taxon>
        <taxon>Spermatophyta</taxon>
        <taxon>Magnoliopsida</taxon>
        <taxon>eudicotyledons</taxon>
        <taxon>Gunneridae</taxon>
        <taxon>Pentapetalae</taxon>
        <taxon>rosids</taxon>
        <taxon>fabids</taxon>
        <taxon>Rosales</taxon>
        <taxon>Cannabaceae</taxon>
        <taxon>Trema</taxon>
    </lineage>
</organism>
<dbReference type="EMBL" id="JXTC01000117">
    <property type="protein sequence ID" value="PON87402.1"/>
    <property type="molecule type" value="Genomic_DNA"/>
</dbReference>
<evidence type="ECO:0000313" key="1">
    <source>
        <dbReference type="EMBL" id="PON87402.1"/>
    </source>
</evidence>
<dbReference type="InParanoid" id="A0A2P5EPH3"/>
<protein>
    <submittedName>
        <fullName evidence="1">Uncharacterized protein</fullName>
    </submittedName>
</protein>
<proteinExistence type="predicted"/>
<reference evidence="2" key="1">
    <citation type="submission" date="2016-06" db="EMBL/GenBank/DDBJ databases">
        <title>Parallel loss of symbiosis genes in relatives of nitrogen-fixing non-legume Parasponia.</title>
        <authorList>
            <person name="Van Velzen R."/>
            <person name="Holmer R."/>
            <person name="Bu F."/>
            <person name="Rutten L."/>
            <person name="Van Zeijl A."/>
            <person name="Liu W."/>
            <person name="Santuari L."/>
            <person name="Cao Q."/>
            <person name="Sharma T."/>
            <person name="Shen D."/>
            <person name="Roswanjaya Y."/>
            <person name="Wardhani T."/>
            <person name="Kalhor M.S."/>
            <person name="Jansen J."/>
            <person name="Van den Hoogen J."/>
            <person name="Gungor B."/>
            <person name="Hartog M."/>
            <person name="Hontelez J."/>
            <person name="Verver J."/>
            <person name="Yang W.-C."/>
            <person name="Schijlen E."/>
            <person name="Repin R."/>
            <person name="Schilthuizen M."/>
            <person name="Schranz E."/>
            <person name="Heidstra R."/>
            <person name="Miyata K."/>
            <person name="Fedorova E."/>
            <person name="Kohlen W."/>
            <person name="Bisseling T."/>
            <person name="Smit S."/>
            <person name="Geurts R."/>
        </authorList>
    </citation>
    <scope>NUCLEOTIDE SEQUENCE [LARGE SCALE GENOMIC DNA]</scope>
    <source>
        <strain evidence="2">cv. RG33-2</strain>
    </source>
</reference>
<dbReference type="Proteomes" id="UP000237000">
    <property type="component" value="Unassembled WGS sequence"/>
</dbReference>